<dbReference type="PANTHER" id="PTHR36417:SF2">
    <property type="entry name" value="SELENOPROTEIN DOMAIN PROTEIN (AFU_ORTHOLOGUE AFUA_1G05220)"/>
    <property type="match status" value="1"/>
</dbReference>
<organism evidence="2 3">
    <name type="scientific">Sorangium cellulosum</name>
    <name type="common">Polyangium cellulosum</name>
    <dbReference type="NCBI Taxonomy" id="56"/>
    <lineage>
        <taxon>Bacteria</taxon>
        <taxon>Pseudomonadati</taxon>
        <taxon>Myxococcota</taxon>
        <taxon>Polyangia</taxon>
        <taxon>Polyangiales</taxon>
        <taxon>Polyangiaceae</taxon>
        <taxon>Sorangium</taxon>
    </lineage>
</organism>
<evidence type="ECO:0000256" key="1">
    <source>
        <dbReference type="ARBA" id="ARBA00023284"/>
    </source>
</evidence>
<evidence type="ECO:0000313" key="2">
    <source>
        <dbReference type="EMBL" id="KYF81424.1"/>
    </source>
</evidence>
<dbReference type="InterPro" id="IPR011893">
    <property type="entry name" value="Selenoprotein_Rdx-typ"/>
</dbReference>
<evidence type="ECO:0000313" key="3">
    <source>
        <dbReference type="Proteomes" id="UP000075635"/>
    </source>
</evidence>
<proteinExistence type="predicted"/>
<dbReference type="PANTHER" id="PTHR36417">
    <property type="entry name" value="SELENOPROTEIN DOMAIN PROTEIN (AFU_ORTHOLOGUE AFUA_1G05220)"/>
    <property type="match status" value="1"/>
</dbReference>
<keyword evidence="1" id="KW-0676">Redox-active center</keyword>
<sequence>MDTAPAPPRPLVVIRYCPKCRWLTRAAWLAQELLITFPDEIDVLLSPGESGIFDVLLDGSLLFSRAAAERFPEPKELKQSIRDRIAPARSLGHSDR</sequence>
<dbReference type="SUPFAM" id="SSF52833">
    <property type="entry name" value="Thioredoxin-like"/>
    <property type="match status" value="1"/>
</dbReference>
<accession>A0A150RMB1</accession>
<dbReference type="EMBL" id="JEMB01002397">
    <property type="protein sequence ID" value="KYF81424.1"/>
    <property type="molecule type" value="Genomic_DNA"/>
</dbReference>
<gene>
    <name evidence="2" type="ORF">BE17_16705</name>
</gene>
<dbReference type="AlphaFoldDB" id="A0A150RMB1"/>
<protein>
    <submittedName>
        <fullName evidence="2">SelT/selW/selH domain protein</fullName>
    </submittedName>
</protein>
<dbReference type="Pfam" id="PF10262">
    <property type="entry name" value="Rdx"/>
    <property type="match status" value="1"/>
</dbReference>
<name>A0A150RMB1_SORCE</name>
<dbReference type="InterPro" id="IPR036249">
    <property type="entry name" value="Thioredoxin-like_sf"/>
</dbReference>
<dbReference type="NCBIfam" id="TIGR02174">
    <property type="entry name" value="CXXU_selWTH"/>
    <property type="match status" value="1"/>
</dbReference>
<dbReference type="Gene3D" id="3.40.30.10">
    <property type="entry name" value="Glutaredoxin"/>
    <property type="match status" value="1"/>
</dbReference>
<dbReference type="Proteomes" id="UP000075635">
    <property type="component" value="Unassembled WGS sequence"/>
</dbReference>
<reference evidence="2 3" key="1">
    <citation type="submission" date="2014-02" db="EMBL/GenBank/DDBJ databases">
        <title>The small core and large imbalanced accessory genome model reveals a collaborative survival strategy of Sorangium cellulosum strains in nature.</title>
        <authorList>
            <person name="Han K."/>
            <person name="Peng R."/>
            <person name="Blom J."/>
            <person name="Li Y.-Z."/>
        </authorList>
    </citation>
    <scope>NUCLEOTIDE SEQUENCE [LARGE SCALE GENOMIC DNA]</scope>
    <source>
        <strain evidence="2 3">So0011-07</strain>
    </source>
</reference>
<comment type="caution">
    <text evidence="2">The sequence shown here is derived from an EMBL/GenBank/DDBJ whole genome shotgun (WGS) entry which is preliminary data.</text>
</comment>